<reference evidence="2" key="2">
    <citation type="submission" date="2017-06" db="EMBL/GenBank/DDBJ databases">
        <title>The pomegranate genome and the genomics of punicalagin biosynthesis.</title>
        <authorList>
            <person name="Xu C."/>
        </authorList>
    </citation>
    <scope>NUCLEOTIDE SEQUENCE [LARGE SCALE GENOMIC DNA]</scope>
    <source>
        <tissue evidence="2">Fresh leaf</tissue>
    </source>
</reference>
<evidence type="ECO:0000313" key="4">
    <source>
        <dbReference type="Proteomes" id="UP000197138"/>
    </source>
</evidence>
<feature type="compositionally biased region" description="Basic and acidic residues" evidence="1">
    <location>
        <begin position="32"/>
        <end position="48"/>
    </location>
</feature>
<reference evidence="4" key="1">
    <citation type="journal article" date="2017" name="Plant J.">
        <title>The pomegranate (Punica granatum L.) genome and the genomics of punicalagin biosynthesis.</title>
        <authorList>
            <person name="Qin G."/>
            <person name="Xu C."/>
            <person name="Ming R."/>
            <person name="Tang H."/>
            <person name="Guyot R."/>
            <person name="Kramer E.M."/>
            <person name="Hu Y."/>
            <person name="Yi X."/>
            <person name="Qi Y."/>
            <person name="Xu X."/>
            <person name="Gao Z."/>
            <person name="Pan H."/>
            <person name="Jian J."/>
            <person name="Tian Y."/>
            <person name="Yue Z."/>
            <person name="Xu Y."/>
        </authorList>
    </citation>
    <scope>NUCLEOTIDE SEQUENCE [LARGE SCALE GENOMIC DNA]</scope>
    <source>
        <strain evidence="4">cv. Dabenzi</strain>
    </source>
</reference>
<dbReference type="EMBL" id="PGOL01000222">
    <property type="protein sequence ID" value="PKI74185.1"/>
    <property type="molecule type" value="Genomic_DNA"/>
</dbReference>
<dbReference type="AlphaFoldDB" id="A0A218W3R5"/>
<evidence type="ECO:0000313" key="5">
    <source>
        <dbReference type="Proteomes" id="UP000233551"/>
    </source>
</evidence>
<sequence>MASNAPAMGVLESGRDLRATSRLGGERKRKKDRDEDSPKAWDRAGLGHESLRLQSRRSPTILTHWREQSTAQTLLMQLVASNGHNRTTVTRAAITGQKSRLQATIRSGLTCYCLYPILNIGGKHAHH</sequence>
<proteinExistence type="predicted"/>
<dbReference type="Proteomes" id="UP000197138">
    <property type="component" value="Unassembled WGS sequence"/>
</dbReference>
<name>A0A218W3R5_PUNGR</name>
<evidence type="ECO:0000313" key="2">
    <source>
        <dbReference type="EMBL" id="OWM67415.1"/>
    </source>
</evidence>
<reference evidence="3 5" key="3">
    <citation type="submission" date="2017-11" db="EMBL/GenBank/DDBJ databases">
        <title>De-novo sequencing of pomegranate (Punica granatum L.) genome.</title>
        <authorList>
            <person name="Akparov Z."/>
            <person name="Amiraslanov A."/>
            <person name="Hajiyeva S."/>
            <person name="Abbasov M."/>
            <person name="Kaur K."/>
            <person name="Hamwieh A."/>
            <person name="Solovyev V."/>
            <person name="Salamov A."/>
            <person name="Braich B."/>
            <person name="Kosarev P."/>
            <person name="Mahmoud A."/>
            <person name="Hajiyev E."/>
            <person name="Babayeva S."/>
            <person name="Izzatullayeva V."/>
            <person name="Mammadov A."/>
            <person name="Mammadov A."/>
            <person name="Sharifova S."/>
            <person name="Ojaghi J."/>
            <person name="Eynullazada K."/>
            <person name="Bayramov B."/>
            <person name="Abdulazimova A."/>
            <person name="Shahmuradov I."/>
        </authorList>
    </citation>
    <scope>NUCLEOTIDE SEQUENCE [LARGE SCALE GENOMIC DNA]</scope>
    <source>
        <strain evidence="3">AG2017</strain>
        <strain evidence="5">cv. AG2017</strain>
        <tissue evidence="3">Leaf</tissue>
    </source>
</reference>
<feature type="region of interest" description="Disordered" evidence="1">
    <location>
        <begin position="1"/>
        <end position="48"/>
    </location>
</feature>
<evidence type="ECO:0000256" key="1">
    <source>
        <dbReference type="SAM" id="MobiDB-lite"/>
    </source>
</evidence>
<comment type="caution">
    <text evidence="2">The sequence shown here is derived from an EMBL/GenBank/DDBJ whole genome shotgun (WGS) entry which is preliminary data.</text>
</comment>
<keyword evidence="5" id="KW-1185">Reference proteome</keyword>
<organism evidence="2 4">
    <name type="scientific">Punica granatum</name>
    <name type="common">Pomegranate</name>
    <dbReference type="NCBI Taxonomy" id="22663"/>
    <lineage>
        <taxon>Eukaryota</taxon>
        <taxon>Viridiplantae</taxon>
        <taxon>Streptophyta</taxon>
        <taxon>Embryophyta</taxon>
        <taxon>Tracheophyta</taxon>
        <taxon>Spermatophyta</taxon>
        <taxon>Magnoliopsida</taxon>
        <taxon>eudicotyledons</taxon>
        <taxon>Gunneridae</taxon>
        <taxon>Pentapetalae</taxon>
        <taxon>rosids</taxon>
        <taxon>malvids</taxon>
        <taxon>Myrtales</taxon>
        <taxon>Lythraceae</taxon>
        <taxon>Punica</taxon>
    </lineage>
</organism>
<evidence type="ECO:0000313" key="3">
    <source>
        <dbReference type="EMBL" id="PKI74185.1"/>
    </source>
</evidence>
<dbReference type="EMBL" id="MTKT01005396">
    <property type="protein sequence ID" value="OWM67415.1"/>
    <property type="molecule type" value="Genomic_DNA"/>
</dbReference>
<dbReference type="Proteomes" id="UP000233551">
    <property type="component" value="Unassembled WGS sequence"/>
</dbReference>
<gene>
    <name evidence="2" type="ORF">CDL15_Pgr019875</name>
    <name evidence="3" type="ORF">CRG98_005423</name>
</gene>
<protein>
    <submittedName>
        <fullName evidence="2">Uncharacterized protein</fullName>
    </submittedName>
</protein>
<accession>A0A218W3R5</accession>